<feature type="region of interest" description="Disordered" evidence="1">
    <location>
        <begin position="23"/>
        <end position="50"/>
    </location>
</feature>
<dbReference type="RefSeq" id="WP_194562105.1">
    <property type="nucleotide sequence ID" value="NZ_JADKPV010000001.1"/>
</dbReference>
<comment type="caution">
    <text evidence="3">The sequence shown here is derived from an EMBL/GenBank/DDBJ whole genome shotgun (WGS) entry which is preliminary data.</text>
</comment>
<proteinExistence type="predicted"/>
<keyword evidence="2" id="KW-0732">Signal</keyword>
<evidence type="ECO:0000256" key="1">
    <source>
        <dbReference type="SAM" id="MobiDB-lite"/>
    </source>
</evidence>
<reference evidence="3" key="1">
    <citation type="submission" date="2020-11" db="EMBL/GenBank/DDBJ databases">
        <title>Multidrug resistant novel bacterium Savagea serpentis sp. nov., isolated from the scats of a vine snake (Ahaetulla nasuta).</title>
        <authorList>
            <person name="Venkata Ramana V."/>
            <person name="Vikas Patil S."/>
            <person name="Yogita Lugani V."/>
        </authorList>
    </citation>
    <scope>NUCLEOTIDE SEQUENCE</scope>
    <source>
        <strain evidence="3">SN6</strain>
    </source>
</reference>
<sequence>MKKWKFITSIGLAAFALAACSNEDEPKDHTTPPVEQPAETEQETPTEVETPNMTVETVQQYFAPDGSHLHYRGVGSEFAELDIQVRHIGEHYVALVESNGGSVVTTVYTLEDGDLIRVLREMTEFEETETGEMGDYILPTVERLDASEERVVVYREDAKKGDTFTIDDATWTIIDPSMTLKTDTETYEDVIHMQVVNEELTSDYYYKVGIGLIKHHDVMETEDKNNPFIVDSELESIEQQ</sequence>
<keyword evidence="4" id="KW-1185">Reference proteome</keyword>
<organism evidence="3 4">
    <name type="scientific">Savagea serpentis</name>
    <dbReference type="NCBI Taxonomy" id="2785297"/>
    <lineage>
        <taxon>Bacteria</taxon>
        <taxon>Bacillati</taxon>
        <taxon>Bacillota</taxon>
        <taxon>Bacilli</taxon>
        <taxon>Bacillales</taxon>
        <taxon>Caryophanaceae</taxon>
        <taxon>Savagea</taxon>
    </lineage>
</organism>
<dbReference type="PROSITE" id="PS51257">
    <property type="entry name" value="PROKAR_LIPOPROTEIN"/>
    <property type="match status" value="1"/>
</dbReference>
<accession>A0A8J7GBR8</accession>
<feature type="chain" id="PRO_5039435563" evidence="2">
    <location>
        <begin position="19"/>
        <end position="240"/>
    </location>
</feature>
<dbReference type="Proteomes" id="UP000622653">
    <property type="component" value="Unassembled WGS sequence"/>
</dbReference>
<dbReference type="AlphaFoldDB" id="A0A8J7GBR8"/>
<evidence type="ECO:0000313" key="4">
    <source>
        <dbReference type="Proteomes" id="UP000622653"/>
    </source>
</evidence>
<dbReference type="EMBL" id="JADKPV010000001">
    <property type="protein sequence ID" value="MBF4500676.1"/>
    <property type="molecule type" value="Genomic_DNA"/>
</dbReference>
<name>A0A8J7GBR8_9BACL</name>
<evidence type="ECO:0000256" key="2">
    <source>
        <dbReference type="SAM" id="SignalP"/>
    </source>
</evidence>
<evidence type="ECO:0000313" key="3">
    <source>
        <dbReference type="EMBL" id="MBF4500676.1"/>
    </source>
</evidence>
<protein>
    <submittedName>
        <fullName evidence="3">Uncharacterized protein</fullName>
    </submittedName>
</protein>
<feature type="signal peptide" evidence="2">
    <location>
        <begin position="1"/>
        <end position="18"/>
    </location>
</feature>
<gene>
    <name evidence="3" type="ORF">IRY55_04795</name>
</gene>